<dbReference type="Proteomes" id="UP000515369">
    <property type="component" value="Chromosome"/>
</dbReference>
<dbReference type="KEGG" id="sfol:H3H32_26935"/>
<proteinExistence type="predicted"/>
<dbReference type="AlphaFoldDB" id="A0A7G5GRS0"/>
<sequence>MTAEHPTKQQTRTSGLNPKHVLYGIIILLGLAICYLLFRNWQLTNQFRHERTLLQVTAKNNQLLVNQQQLTFSMKTFAWAVRNAMIQNKPGEINEYFNTLVKDKGVQEMLLVDTKGKVTLSTNKKNQGILFATRFPAYLLQQQDIYFNSKTPYELSAPVMSTNKRLGTLVMFYKPTPILPAMSTDN</sequence>
<keyword evidence="1" id="KW-0812">Transmembrane</keyword>
<feature type="transmembrane region" description="Helical" evidence="1">
    <location>
        <begin position="20"/>
        <end position="38"/>
    </location>
</feature>
<keyword evidence="3" id="KW-1185">Reference proteome</keyword>
<reference evidence="2 3" key="1">
    <citation type="submission" date="2020-07" db="EMBL/GenBank/DDBJ databases">
        <title>Spirosoma foliorum sp. nov., isolated from the leaves on the Nejang mountain Korea, Republic of.</title>
        <authorList>
            <person name="Ho H."/>
            <person name="Lee Y.-J."/>
            <person name="Nurcahyanto D.-A."/>
            <person name="Kim S.-G."/>
        </authorList>
    </citation>
    <scope>NUCLEOTIDE SEQUENCE [LARGE SCALE GENOMIC DNA]</scope>
    <source>
        <strain evidence="2 3">PL0136</strain>
    </source>
</reference>
<evidence type="ECO:0000256" key="1">
    <source>
        <dbReference type="SAM" id="Phobius"/>
    </source>
</evidence>
<accession>A0A7G5GRS0</accession>
<keyword evidence="1" id="KW-0472">Membrane</keyword>
<organism evidence="2 3">
    <name type="scientific">Spirosoma foliorum</name>
    <dbReference type="NCBI Taxonomy" id="2710596"/>
    <lineage>
        <taxon>Bacteria</taxon>
        <taxon>Pseudomonadati</taxon>
        <taxon>Bacteroidota</taxon>
        <taxon>Cytophagia</taxon>
        <taxon>Cytophagales</taxon>
        <taxon>Cytophagaceae</taxon>
        <taxon>Spirosoma</taxon>
    </lineage>
</organism>
<name>A0A7G5GRS0_9BACT</name>
<evidence type="ECO:0000313" key="2">
    <source>
        <dbReference type="EMBL" id="QMW01562.1"/>
    </source>
</evidence>
<dbReference type="EMBL" id="CP059732">
    <property type="protein sequence ID" value="QMW01562.1"/>
    <property type="molecule type" value="Genomic_DNA"/>
</dbReference>
<gene>
    <name evidence="2" type="ORF">H3H32_26935</name>
</gene>
<evidence type="ECO:0000313" key="3">
    <source>
        <dbReference type="Proteomes" id="UP000515369"/>
    </source>
</evidence>
<keyword evidence="1" id="KW-1133">Transmembrane helix</keyword>
<protein>
    <submittedName>
        <fullName evidence="2">Uncharacterized protein</fullName>
    </submittedName>
</protein>
<dbReference type="RefSeq" id="WP_182458844.1">
    <property type="nucleotide sequence ID" value="NZ_CP059732.1"/>
</dbReference>